<protein>
    <submittedName>
        <fullName evidence="2">Uncharacterized protein</fullName>
    </submittedName>
</protein>
<keyword evidence="3" id="KW-1185">Reference proteome</keyword>
<keyword evidence="1" id="KW-0472">Membrane</keyword>
<gene>
    <name evidence="2" type="ordered locus">Calow_2244</name>
</gene>
<accession>E4Q194</accession>
<dbReference type="STRING" id="632518.Calow_2244"/>
<dbReference type="Proteomes" id="UP000006889">
    <property type="component" value="Chromosome"/>
</dbReference>
<keyword evidence="1" id="KW-1133">Transmembrane helix</keyword>
<evidence type="ECO:0000313" key="3">
    <source>
        <dbReference type="Proteomes" id="UP000006889"/>
    </source>
</evidence>
<name>E4Q194_CALOW</name>
<dbReference type="HOGENOM" id="CLU_2680738_0_0_9"/>
<sequence>MGMSKIFTRKIILIFVIFTVTNIVFYFCLCISNDIFFNLFKSGYWTTIFKICDDIILMFQILNGYVTTLFTLLLR</sequence>
<feature type="transmembrane region" description="Helical" evidence="1">
    <location>
        <begin position="55"/>
        <end position="74"/>
    </location>
</feature>
<feature type="transmembrane region" description="Helical" evidence="1">
    <location>
        <begin position="12"/>
        <end position="35"/>
    </location>
</feature>
<dbReference type="EMBL" id="CP002216">
    <property type="protein sequence ID" value="ADQ05743.1"/>
    <property type="molecule type" value="Genomic_DNA"/>
</dbReference>
<evidence type="ECO:0000313" key="2">
    <source>
        <dbReference type="EMBL" id="ADQ05743.1"/>
    </source>
</evidence>
<dbReference type="AlphaFoldDB" id="E4Q194"/>
<evidence type="ECO:0000256" key="1">
    <source>
        <dbReference type="SAM" id="Phobius"/>
    </source>
</evidence>
<dbReference type="KEGG" id="cow:Calow_2244"/>
<organism evidence="2 3">
    <name type="scientific">Caldicellulosiruptor owensensis (strain ATCC 700167 / DSM 13100 / OL)</name>
    <dbReference type="NCBI Taxonomy" id="632518"/>
    <lineage>
        <taxon>Bacteria</taxon>
        <taxon>Bacillati</taxon>
        <taxon>Bacillota</taxon>
        <taxon>Bacillota incertae sedis</taxon>
        <taxon>Caldicellulosiruptorales</taxon>
        <taxon>Caldicellulosiruptoraceae</taxon>
        <taxon>Caldicellulosiruptor</taxon>
    </lineage>
</organism>
<keyword evidence="1" id="KW-0812">Transmembrane</keyword>
<proteinExistence type="predicted"/>
<reference evidence="2 3" key="2">
    <citation type="journal article" date="2011" name="J. Bacteriol.">
        <title>Complete genome sequences for the anaerobic, extremely thermophilic plant biomass-degrading bacteria Caldicellulosiruptor hydrothermalis, Caldicellulosiruptor kristjanssonii, Caldicellulosiruptor kronotskyensis, Caldicellulosiruptor owensenis, and Caldicellulosiruptor lactoaceticus.</title>
        <authorList>
            <person name="Blumer-Schuette S.E."/>
            <person name="Ozdemir I."/>
            <person name="Mistry D."/>
            <person name="Lucas S."/>
            <person name="Lapidus A."/>
            <person name="Cheng J.F."/>
            <person name="Goodwin L.A."/>
            <person name="Pitluck S."/>
            <person name="Land M.L."/>
            <person name="Hauser L.J."/>
            <person name="Woyke T."/>
            <person name="Mikhailova N."/>
            <person name="Pati A."/>
            <person name="Kyrpides N.C."/>
            <person name="Ivanova N."/>
            <person name="Detter J.C."/>
            <person name="Walston-Davenport K."/>
            <person name="Han S."/>
            <person name="Adams M.W."/>
            <person name="Kelly R.M."/>
        </authorList>
    </citation>
    <scope>NUCLEOTIDE SEQUENCE [LARGE SCALE GENOMIC DNA]</scope>
    <source>
        <strain evidence="3">ATCC 700167 / DSM 13100 / OL</strain>
    </source>
</reference>
<reference key="1">
    <citation type="submission" date="2010-09" db="EMBL/GenBank/DDBJ databases">
        <title>Complete sequence of Caldicellulosiruptor owensensis OL.</title>
        <authorList>
            <consortium name="US DOE Joint Genome Institute"/>
            <person name="Lucas S."/>
            <person name="Copeland A."/>
            <person name="Lapidus A."/>
            <person name="Cheng J.-F."/>
            <person name="Bruce D."/>
            <person name="Goodwin L."/>
            <person name="Pitluck S."/>
            <person name="Davenport K."/>
            <person name="Detter J.C."/>
            <person name="Han C."/>
            <person name="Tapia R."/>
            <person name="Land M."/>
            <person name="Hauser L."/>
            <person name="Chang Y.-J."/>
            <person name="Jeffries C."/>
            <person name="Kyrpides N."/>
            <person name="Ivanova N."/>
            <person name="Mikhailova N."/>
            <person name="Blumer-Schuette S.E."/>
            <person name="Kelly R.M."/>
            <person name="Woyke T."/>
        </authorList>
    </citation>
    <scope>NUCLEOTIDE SEQUENCE</scope>
    <source>
        <strain>OL</strain>
    </source>
</reference>